<dbReference type="RefSeq" id="WP_264732767.1">
    <property type="nucleotide sequence ID" value="NZ_JAPDNR010000001.1"/>
</dbReference>
<dbReference type="EMBL" id="JAPDNS010000002">
    <property type="protein sequence ID" value="MCW3485950.1"/>
    <property type="molecule type" value="Genomic_DNA"/>
</dbReference>
<dbReference type="InterPro" id="IPR050680">
    <property type="entry name" value="YpeA/RimI_acetyltransf"/>
</dbReference>
<keyword evidence="2" id="KW-0012">Acyltransferase</keyword>
<dbReference type="Proteomes" id="UP001207742">
    <property type="component" value="Unassembled WGS sequence"/>
</dbReference>
<gene>
    <name evidence="4" type="ORF">OL497_18750</name>
</gene>
<reference evidence="4 5" key="1">
    <citation type="submission" date="2022-10" db="EMBL/GenBank/DDBJ databases">
        <title>Chitinophaga nivalis PC15 sp. nov., isolated from Pyeongchang county, South Korea.</title>
        <authorList>
            <person name="Trinh H.N."/>
        </authorList>
    </citation>
    <scope>NUCLEOTIDE SEQUENCE [LARGE SCALE GENOMIC DNA]</scope>
    <source>
        <strain evidence="4 5">PC14</strain>
    </source>
</reference>
<feature type="domain" description="N-acetyltransferase" evidence="3">
    <location>
        <begin position="40"/>
        <end position="187"/>
    </location>
</feature>
<dbReference type="Pfam" id="PF00583">
    <property type="entry name" value="Acetyltransf_1"/>
    <property type="match status" value="1"/>
</dbReference>
<protein>
    <submittedName>
        <fullName evidence="4">GNAT family N-acetyltransferase</fullName>
    </submittedName>
</protein>
<comment type="caution">
    <text evidence="4">The sequence shown here is derived from an EMBL/GenBank/DDBJ whole genome shotgun (WGS) entry which is preliminary data.</text>
</comment>
<dbReference type="SUPFAM" id="SSF55729">
    <property type="entry name" value="Acyl-CoA N-acyltransferases (Nat)"/>
    <property type="match status" value="1"/>
</dbReference>
<dbReference type="PANTHER" id="PTHR43420:SF47">
    <property type="entry name" value="N-ACETYLTRANSFERASE DOMAIN-CONTAINING PROTEIN"/>
    <property type="match status" value="1"/>
</dbReference>
<evidence type="ECO:0000256" key="1">
    <source>
        <dbReference type="ARBA" id="ARBA00022679"/>
    </source>
</evidence>
<dbReference type="PROSITE" id="PS51186">
    <property type="entry name" value="GNAT"/>
    <property type="match status" value="1"/>
</dbReference>
<keyword evidence="1" id="KW-0808">Transferase</keyword>
<sequence length="199" mass="22042">MKIYRNLPAEFVKEAGALFATAFETKFSYFLGDRSAIQKIISSLINPSQVIAVVSDTNELMGIAGFSYKKKHMLSIGMKAMIQQYGIVKGIGKIIQLGIYFPNEFPMSYIYIDAVTVKATYRGQGISRILLAELEQIAVEYGVTNLQLDVDVANTVAVKAYEKTGFREAGVQTLSAHAARRIGMTQVSRMLKIVEKQRG</sequence>
<dbReference type="CDD" id="cd04301">
    <property type="entry name" value="NAT_SF"/>
    <property type="match status" value="1"/>
</dbReference>
<keyword evidence="5" id="KW-1185">Reference proteome</keyword>
<evidence type="ECO:0000313" key="4">
    <source>
        <dbReference type="EMBL" id="MCW3485950.1"/>
    </source>
</evidence>
<evidence type="ECO:0000313" key="5">
    <source>
        <dbReference type="Proteomes" id="UP001207742"/>
    </source>
</evidence>
<organism evidence="4 5">
    <name type="scientific">Chitinophaga nivalis</name>
    <dbReference type="NCBI Taxonomy" id="2991709"/>
    <lineage>
        <taxon>Bacteria</taxon>
        <taxon>Pseudomonadati</taxon>
        <taxon>Bacteroidota</taxon>
        <taxon>Chitinophagia</taxon>
        <taxon>Chitinophagales</taxon>
        <taxon>Chitinophagaceae</taxon>
        <taxon>Chitinophaga</taxon>
    </lineage>
</organism>
<accession>A0ABT3IQ84</accession>
<evidence type="ECO:0000256" key="2">
    <source>
        <dbReference type="ARBA" id="ARBA00023315"/>
    </source>
</evidence>
<dbReference type="Gene3D" id="3.40.630.30">
    <property type="match status" value="1"/>
</dbReference>
<dbReference type="InterPro" id="IPR000182">
    <property type="entry name" value="GNAT_dom"/>
</dbReference>
<dbReference type="PANTHER" id="PTHR43420">
    <property type="entry name" value="ACETYLTRANSFERASE"/>
    <property type="match status" value="1"/>
</dbReference>
<dbReference type="InterPro" id="IPR016181">
    <property type="entry name" value="Acyl_CoA_acyltransferase"/>
</dbReference>
<name>A0ABT3IQ84_9BACT</name>
<evidence type="ECO:0000259" key="3">
    <source>
        <dbReference type="PROSITE" id="PS51186"/>
    </source>
</evidence>
<proteinExistence type="predicted"/>